<evidence type="ECO:0000313" key="2">
    <source>
        <dbReference type="Proteomes" id="UP000195437"/>
    </source>
</evidence>
<organism evidence="1 2">
    <name type="scientific">Tumebacillus avium</name>
    <dbReference type="NCBI Taxonomy" id="1903704"/>
    <lineage>
        <taxon>Bacteria</taxon>
        <taxon>Bacillati</taxon>
        <taxon>Bacillota</taxon>
        <taxon>Bacilli</taxon>
        <taxon>Bacillales</taxon>
        <taxon>Alicyclobacillaceae</taxon>
        <taxon>Tumebacillus</taxon>
    </lineage>
</organism>
<accession>A0A1Y0IRP7</accession>
<name>A0A1Y0IRP7_9BACL</name>
<proteinExistence type="predicted"/>
<keyword evidence="2" id="KW-1185">Reference proteome</keyword>
<dbReference type="RefSeq" id="WP_087458656.1">
    <property type="nucleotide sequence ID" value="NZ_CP021434.1"/>
</dbReference>
<dbReference type="EMBL" id="CP021434">
    <property type="protein sequence ID" value="ARU63312.1"/>
    <property type="molecule type" value="Genomic_DNA"/>
</dbReference>
<dbReference type="AlphaFoldDB" id="A0A1Y0IRP7"/>
<dbReference type="KEGG" id="tum:CBW65_21730"/>
<gene>
    <name evidence="1" type="ORF">CBW65_21730</name>
</gene>
<sequence>MDELTTSQVLDLCGFAPDVLDRYDVEITQAAPVRKVVRFTTPHGQYALKKFNLSPKNCAFRWPRWSMSRKKGSWCRAC</sequence>
<dbReference type="Proteomes" id="UP000195437">
    <property type="component" value="Chromosome"/>
</dbReference>
<evidence type="ECO:0000313" key="1">
    <source>
        <dbReference type="EMBL" id="ARU63312.1"/>
    </source>
</evidence>
<dbReference type="Gene3D" id="3.30.200.20">
    <property type="entry name" value="Phosphorylase Kinase, domain 1"/>
    <property type="match status" value="1"/>
</dbReference>
<protein>
    <submittedName>
        <fullName evidence="1">Uncharacterized protein</fullName>
    </submittedName>
</protein>
<reference evidence="2" key="1">
    <citation type="submission" date="2017-05" db="EMBL/GenBank/DDBJ databases">
        <authorList>
            <person name="Sung H."/>
        </authorList>
    </citation>
    <scope>NUCLEOTIDE SEQUENCE [LARGE SCALE GENOMIC DNA]</scope>
    <source>
        <strain evidence="2">AR23208</strain>
    </source>
</reference>